<accession>A0ACC1M2A5</accession>
<comment type="caution">
    <text evidence="1">The sequence shown here is derived from an EMBL/GenBank/DDBJ whole genome shotgun (WGS) entry which is preliminary data.</text>
</comment>
<dbReference type="EMBL" id="JANBVB010000547">
    <property type="protein sequence ID" value="KAJ2893408.1"/>
    <property type="molecule type" value="Genomic_DNA"/>
</dbReference>
<reference evidence="1" key="1">
    <citation type="submission" date="2022-07" db="EMBL/GenBank/DDBJ databases">
        <title>Phylogenomic reconstructions and comparative analyses of Kickxellomycotina fungi.</title>
        <authorList>
            <person name="Reynolds N.K."/>
            <person name="Stajich J.E."/>
            <person name="Barry K."/>
            <person name="Grigoriev I.V."/>
            <person name="Crous P."/>
            <person name="Smith M.E."/>
        </authorList>
    </citation>
    <scope>NUCLEOTIDE SEQUENCE</scope>
    <source>
        <strain evidence="1">CBS 190363</strain>
    </source>
</reference>
<sequence length="108" mass="11380">MDNVNRASGAAKETVGKAVGNESMQAEGQAQNAQARARQTAEHATEQAKAAMKQAGDKIKDFGGEVKQKVGEVFGNQRMANSGRVDQAKASANEAAHSVQKDMHGNLK</sequence>
<protein>
    <submittedName>
        <fullName evidence="1">Uncharacterized protein</fullName>
    </submittedName>
</protein>
<keyword evidence="2" id="KW-1185">Reference proteome</keyword>
<proteinExistence type="predicted"/>
<organism evidence="1 2">
    <name type="scientific">Coemansia aciculifera</name>
    <dbReference type="NCBI Taxonomy" id="417176"/>
    <lineage>
        <taxon>Eukaryota</taxon>
        <taxon>Fungi</taxon>
        <taxon>Fungi incertae sedis</taxon>
        <taxon>Zoopagomycota</taxon>
        <taxon>Kickxellomycotina</taxon>
        <taxon>Kickxellomycetes</taxon>
        <taxon>Kickxellales</taxon>
        <taxon>Kickxellaceae</taxon>
        <taxon>Coemansia</taxon>
    </lineage>
</organism>
<evidence type="ECO:0000313" key="2">
    <source>
        <dbReference type="Proteomes" id="UP001139981"/>
    </source>
</evidence>
<gene>
    <name evidence="1" type="ORF">IWW38_002871</name>
</gene>
<evidence type="ECO:0000313" key="1">
    <source>
        <dbReference type="EMBL" id="KAJ2893408.1"/>
    </source>
</evidence>
<name>A0ACC1M2A5_9FUNG</name>
<dbReference type="Proteomes" id="UP001139981">
    <property type="component" value="Unassembled WGS sequence"/>
</dbReference>